<dbReference type="InterPro" id="IPR036291">
    <property type="entry name" value="NAD(P)-bd_dom_sf"/>
</dbReference>
<dbReference type="HAMAP" id="MF_01925">
    <property type="entry name" value="P5C_reductase"/>
    <property type="match status" value="1"/>
</dbReference>
<dbReference type="Proteomes" id="UP001144352">
    <property type="component" value="Unassembled WGS sequence"/>
</dbReference>
<reference evidence="14" key="1">
    <citation type="submission" date="2022-12" db="EMBL/GenBank/DDBJ databases">
        <title>Reference genome sequencing for broad-spectrum identification of bacterial and archaeal isolates by mass spectrometry.</title>
        <authorList>
            <person name="Sekiguchi Y."/>
            <person name="Tourlousse D.M."/>
        </authorList>
    </citation>
    <scope>NUCLEOTIDE SEQUENCE</scope>
    <source>
        <strain evidence="14">H2</strain>
    </source>
</reference>
<evidence type="ECO:0000256" key="6">
    <source>
        <dbReference type="ARBA" id="ARBA00022857"/>
    </source>
</evidence>
<comment type="catalytic activity">
    <reaction evidence="8 11">
        <text>L-proline + NADP(+) = (S)-1-pyrroline-5-carboxylate + NADPH + 2 H(+)</text>
        <dbReference type="Rhea" id="RHEA:14109"/>
        <dbReference type="ChEBI" id="CHEBI:15378"/>
        <dbReference type="ChEBI" id="CHEBI:17388"/>
        <dbReference type="ChEBI" id="CHEBI:57783"/>
        <dbReference type="ChEBI" id="CHEBI:58349"/>
        <dbReference type="ChEBI" id="CHEBI:60039"/>
        <dbReference type="EC" id="1.5.1.2"/>
    </reaction>
</comment>
<evidence type="ECO:0000256" key="4">
    <source>
        <dbReference type="ARBA" id="ARBA00022605"/>
    </source>
</evidence>
<gene>
    <name evidence="8 14" type="primary">proC</name>
    <name evidence="14" type="ORF">GHYDROH2_06430</name>
</gene>
<keyword evidence="7 8" id="KW-0560">Oxidoreductase</keyword>
<dbReference type="EMBL" id="BSDS01000001">
    <property type="protein sequence ID" value="GLI37142.1"/>
    <property type="molecule type" value="Genomic_DNA"/>
</dbReference>
<name>A0A9W6FYI0_9BACT</name>
<evidence type="ECO:0000256" key="11">
    <source>
        <dbReference type="RuleBase" id="RU003903"/>
    </source>
</evidence>
<evidence type="ECO:0000313" key="15">
    <source>
        <dbReference type="Proteomes" id="UP001144352"/>
    </source>
</evidence>
<evidence type="ECO:0000256" key="7">
    <source>
        <dbReference type="ARBA" id="ARBA00023002"/>
    </source>
</evidence>
<dbReference type="GO" id="GO:0005737">
    <property type="term" value="C:cytoplasm"/>
    <property type="evidence" value="ECO:0007669"/>
    <property type="project" value="UniProtKB-SubCell"/>
</dbReference>
<dbReference type="SUPFAM" id="SSF51735">
    <property type="entry name" value="NAD(P)-binding Rossmann-fold domains"/>
    <property type="match status" value="1"/>
</dbReference>
<dbReference type="Pfam" id="PF03807">
    <property type="entry name" value="F420_oxidored"/>
    <property type="match status" value="1"/>
</dbReference>
<protein>
    <recommendedName>
        <fullName evidence="8 9">Pyrroline-5-carboxylate reductase</fullName>
        <shortName evidence="8">P5C reductase</shortName>
        <shortName evidence="8">P5CR</shortName>
        <ecNumber evidence="8 9">1.5.1.2</ecNumber>
    </recommendedName>
    <alternativeName>
        <fullName evidence="8">PCA reductase</fullName>
    </alternativeName>
</protein>
<evidence type="ECO:0000313" key="14">
    <source>
        <dbReference type="EMBL" id="GLI37142.1"/>
    </source>
</evidence>
<dbReference type="InterPro" id="IPR029036">
    <property type="entry name" value="P5CR_dimer"/>
</dbReference>
<dbReference type="Pfam" id="PF14748">
    <property type="entry name" value="P5CR_dimer"/>
    <property type="match status" value="1"/>
</dbReference>
<evidence type="ECO:0000256" key="9">
    <source>
        <dbReference type="NCBIfam" id="TIGR00112"/>
    </source>
</evidence>
<comment type="function">
    <text evidence="8">Catalyzes the reduction of 1-pyrroline-5-carboxylate (PCA) to L-proline.</text>
</comment>
<dbReference type="InterPro" id="IPR053790">
    <property type="entry name" value="P5CR-like_CS"/>
</dbReference>
<comment type="similarity">
    <text evidence="2 8 11">Belongs to the pyrroline-5-carboxylate reductase family.</text>
</comment>
<proteinExistence type="inferred from homology"/>
<dbReference type="Gene3D" id="3.40.50.720">
    <property type="entry name" value="NAD(P)-binding Rossmann-like Domain"/>
    <property type="match status" value="1"/>
</dbReference>
<keyword evidence="5 8" id="KW-0641">Proline biosynthesis</keyword>
<dbReference type="InterPro" id="IPR028939">
    <property type="entry name" value="P5C_Rdtase_cat_N"/>
</dbReference>
<feature type="binding site" evidence="10">
    <location>
        <position position="58"/>
    </location>
    <ligand>
        <name>NADPH</name>
        <dbReference type="ChEBI" id="CHEBI:57783"/>
    </ligand>
</feature>
<evidence type="ECO:0000256" key="8">
    <source>
        <dbReference type="HAMAP-Rule" id="MF_01925"/>
    </source>
</evidence>
<accession>A0A9W6FYI0</accession>
<dbReference type="AlphaFoldDB" id="A0A9W6FYI0"/>
<keyword evidence="4 8" id="KW-0028">Amino-acid biosynthesis</keyword>
<feature type="domain" description="Pyrroline-5-carboxylate reductase catalytic N-terminal" evidence="12">
    <location>
        <begin position="6"/>
        <end position="100"/>
    </location>
</feature>
<evidence type="ECO:0000256" key="5">
    <source>
        <dbReference type="ARBA" id="ARBA00022650"/>
    </source>
</evidence>
<dbReference type="PIRSF" id="PIRSF000193">
    <property type="entry name" value="Pyrrol-5-carb_rd"/>
    <property type="match status" value="1"/>
</dbReference>
<feature type="binding site" evidence="10">
    <location>
        <begin position="10"/>
        <end position="15"/>
    </location>
    <ligand>
        <name>NADP(+)</name>
        <dbReference type="ChEBI" id="CHEBI:58349"/>
    </ligand>
</feature>
<dbReference type="InterPro" id="IPR000304">
    <property type="entry name" value="Pyrroline-COOH_reductase"/>
</dbReference>
<dbReference type="FunFam" id="3.40.50.720:FF:000190">
    <property type="entry name" value="Pyrroline-5-carboxylate reductase"/>
    <property type="match status" value="1"/>
</dbReference>
<feature type="binding site" evidence="10">
    <location>
        <begin position="71"/>
        <end position="74"/>
    </location>
    <ligand>
        <name>NADP(+)</name>
        <dbReference type="ChEBI" id="CHEBI:58349"/>
    </ligand>
</feature>
<dbReference type="PANTHER" id="PTHR11645">
    <property type="entry name" value="PYRROLINE-5-CARBOXYLATE REDUCTASE"/>
    <property type="match status" value="1"/>
</dbReference>
<sequence>MLKGCRLGFIGGGNMAEAIIKGLLAGGVTAAELVVAEPMAERREFLQSAYGIDVRADNGEVAAMTDALIIAVKPQVFRGMASALGAAGFAGKLVISIMAGISIGGMEEACGGSSRVIRVMPNTPALALAGASAICRGKNATDDDLFFAQGIFDLVGTTCVVDEKLMDAVTGLSGSGPAYVFMFIEALSDAGLKNGLPRDVATRLAAQTVLGSAKLLLETGDHPGVLKEKVTSPGGTTIAGVASLERDAFRGTVMAAVDAATARSAELGKK</sequence>
<dbReference type="Gene3D" id="1.10.3730.10">
    <property type="entry name" value="ProC C-terminal domain-like"/>
    <property type="match status" value="1"/>
</dbReference>
<evidence type="ECO:0000256" key="2">
    <source>
        <dbReference type="ARBA" id="ARBA00005525"/>
    </source>
</evidence>
<comment type="pathway">
    <text evidence="8 11">Amino-acid biosynthesis; L-proline biosynthesis; L-proline from L-glutamate 5-semialdehyde: step 1/1.</text>
</comment>
<keyword evidence="15" id="KW-1185">Reference proteome</keyword>
<feature type="domain" description="Pyrroline-5-carboxylate reductase dimerisation" evidence="13">
    <location>
        <begin position="163"/>
        <end position="267"/>
    </location>
</feature>
<dbReference type="GO" id="GO:0004735">
    <property type="term" value="F:pyrroline-5-carboxylate reductase activity"/>
    <property type="evidence" value="ECO:0007669"/>
    <property type="project" value="UniProtKB-UniRule"/>
</dbReference>
<evidence type="ECO:0000259" key="13">
    <source>
        <dbReference type="Pfam" id="PF14748"/>
    </source>
</evidence>
<organism evidence="14 15">
    <name type="scientific">Geobacter hydrogenophilus</name>
    <dbReference type="NCBI Taxonomy" id="40983"/>
    <lineage>
        <taxon>Bacteria</taxon>
        <taxon>Pseudomonadati</taxon>
        <taxon>Thermodesulfobacteriota</taxon>
        <taxon>Desulfuromonadia</taxon>
        <taxon>Geobacterales</taxon>
        <taxon>Geobacteraceae</taxon>
        <taxon>Geobacter</taxon>
    </lineage>
</organism>
<dbReference type="RefSeq" id="WP_214186835.1">
    <property type="nucleotide sequence ID" value="NZ_BSDS01000001.1"/>
</dbReference>
<dbReference type="GO" id="GO:0055129">
    <property type="term" value="P:L-proline biosynthetic process"/>
    <property type="evidence" value="ECO:0007669"/>
    <property type="project" value="UniProtKB-UniRule"/>
</dbReference>
<dbReference type="InterPro" id="IPR008927">
    <property type="entry name" value="6-PGluconate_DH-like_C_sf"/>
</dbReference>
<evidence type="ECO:0000256" key="10">
    <source>
        <dbReference type="PIRSR" id="PIRSR000193-1"/>
    </source>
</evidence>
<dbReference type="SUPFAM" id="SSF48179">
    <property type="entry name" value="6-phosphogluconate dehydrogenase C-terminal domain-like"/>
    <property type="match status" value="1"/>
</dbReference>
<keyword evidence="6 8" id="KW-0521">NADP</keyword>
<evidence type="ECO:0000259" key="12">
    <source>
        <dbReference type="Pfam" id="PF03807"/>
    </source>
</evidence>
<evidence type="ECO:0000256" key="3">
    <source>
        <dbReference type="ARBA" id="ARBA00022490"/>
    </source>
</evidence>
<keyword evidence="3 8" id="KW-0963">Cytoplasm</keyword>
<dbReference type="PROSITE" id="PS00521">
    <property type="entry name" value="P5CR"/>
    <property type="match status" value="1"/>
</dbReference>
<dbReference type="NCBIfam" id="TIGR00112">
    <property type="entry name" value="proC"/>
    <property type="match status" value="1"/>
</dbReference>
<comment type="caution">
    <text evidence="14">The sequence shown here is derived from an EMBL/GenBank/DDBJ whole genome shotgun (WGS) entry which is preliminary data.</text>
</comment>
<comment type="subcellular location">
    <subcellularLocation>
        <location evidence="1 8">Cytoplasm</location>
    </subcellularLocation>
</comment>
<dbReference type="FunFam" id="1.10.3730.10:FF:000001">
    <property type="entry name" value="Pyrroline-5-carboxylate reductase"/>
    <property type="match status" value="1"/>
</dbReference>
<evidence type="ECO:0000256" key="1">
    <source>
        <dbReference type="ARBA" id="ARBA00004496"/>
    </source>
</evidence>
<dbReference type="PANTHER" id="PTHR11645:SF0">
    <property type="entry name" value="PYRROLINE-5-CARBOXYLATE REDUCTASE 3"/>
    <property type="match status" value="1"/>
</dbReference>
<dbReference type="EC" id="1.5.1.2" evidence="8 9"/>
<comment type="catalytic activity">
    <reaction evidence="8">
        <text>L-proline + NAD(+) = (S)-1-pyrroline-5-carboxylate + NADH + 2 H(+)</text>
        <dbReference type="Rhea" id="RHEA:14105"/>
        <dbReference type="ChEBI" id="CHEBI:15378"/>
        <dbReference type="ChEBI" id="CHEBI:17388"/>
        <dbReference type="ChEBI" id="CHEBI:57540"/>
        <dbReference type="ChEBI" id="CHEBI:57945"/>
        <dbReference type="ChEBI" id="CHEBI:60039"/>
        <dbReference type="EC" id="1.5.1.2"/>
    </reaction>
</comment>